<dbReference type="SUPFAM" id="SSF55811">
    <property type="entry name" value="Nudix"/>
    <property type="match status" value="1"/>
</dbReference>
<dbReference type="PANTHER" id="PTHR43758">
    <property type="entry name" value="7,8-DIHYDRO-8-OXOGUANINE TRIPHOSPHATASE"/>
    <property type="match status" value="1"/>
</dbReference>
<keyword evidence="4" id="KW-0378">Hydrolase</keyword>
<feature type="domain" description="Nudix hydrolase" evidence="6">
    <location>
        <begin position="8"/>
        <end position="135"/>
    </location>
</feature>
<comment type="cofactor">
    <cofactor evidence="1">
        <name>Mg(2+)</name>
        <dbReference type="ChEBI" id="CHEBI:18420"/>
    </cofactor>
</comment>
<dbReference type="PRINTS" id="PR01402">
    <property type="entry name" value="MUTATORMUTX"/>
</dbReference>
<evidence type="ECO:0000313" key="8">
    <source>
        <dbReference type="Proteomes" id="UP000198618"/>
    </source>
</evidence>
<dbReference type="CDD" id="cd18875">
    <property type="entry name" value="NUDIX_Hydrolase"/>
    <property type="match status" value="1"/>
</dbReference>
<keyword evidence="3" id="KW-0479">Metal-binding</keyword>
<sequence>MFMKEVFVMQRVTNCIVIENNHILLLKKPRRGWYAIPGGKMEPGETIQESVVREYWEETALTLENPKLSGVFTFSMYDNDQLETEWMMFTFKATSYQGELTEHCDEGELEWVPIDHIHSLPMAEGDHKIYEYILSASSPVSGAFSYTNEFELIDCRMNDEV</sequence>
<dbReference type="GO" id="GO:0008413">
    <property type="term" value="F:8-oxo-7,8-dihydroguanosine triphosphate pyrophosphatase activity"/>
    <property type="evidence" value="ECO:0007669"/>
    <property type="project" value="InterPro"/>
</dbReference>
<proteinExistence type="inferred from homology"/>
<dbReference type="InterPro" id="IPR020476">
    <property type="entry name" value="Nudix_hydrolase"/>
</dbReference>
<dbReference type="PANTHER" id="PTHR43758:SF2">
    <property type="entry name" value="OXIDIZED PURINE NUCLEOSIDE TRIPHOSPHATE HYDROLASE"/>
    <property type="match status" value="1"/>
</dbReference>
<dbReference type="Proteomes" id="UP000198618">
    <property type="component" value="Unassembled WGS sequence"/>
</dbReference>
<dbReference type="GO" id="GO:0006281">
    <property type="term" value="P:DNA repair"/>
    <property type="evidence" value="ECO:0007669"/>
    <property type="project" value="InterPro"/>
</dbReference>
<evidence type="ECO:0000256" key="3">
    <source>
        <dbReference type="ARBA" id="ARBA00022723"/>
    </source>
</evidence>
<dbReference type="STRING" id="930131.SAMN05216389_105181"/>
<dbReference type="PRINTS" id="PR00502">
    <property type="entry name" value="NUDIXFAMILY"/>
</dbReference>
<organism evidence="7 8">
    <name type="scientific">Oceanobacillus limi</name>
    <dbReference type="NCBI Taxonomy" id="930131"/>
    <lineage>
        <taxon>Bacteria</taxon>
        <taxon>Bacillati</taxon>
        <taxon>Bacillota</taxon>
        <taxon>Bacilli</taxon>
        <taxon>Bacillales</taxon>
        <taxon>Bacillaceae</taxon>
        <taxon>Oceanobacillus</taxon>
    </lineage>
</organism>
<evidence type="ECO:0000256" key="5">
    <source>
        <dbReference type="ARBA" id="ARBA00022842"/>
    </source>
</evidence>
<dbReference type="Gene3D" id="3.90.79.10">
    <property type="entry name" value="Nucleoside Triphosphate Pyrophosphohydrolase"/>
    <property type="match status" value="1"/>
</dbReference>
<dbReference type="PROSITE" id="PS51462">
    <property type="entry name" value="NUDIX"/>
    <property type="match status" value="1"/>
</dbReference>
<dbReference type="AlphaFoldDB" id="A0A1I0BV44"/>
<keyword evidence="8" id="KW-1185">Reference proteome</keyword>
<name>A0A1I0BV44_9BACI</name>
<dbReference type="InterPro" id="IPR015797">
    <property type="entry name" value="NUDIX_hydrolase-like_dom_sf"/>
</dbReference>
<dbReference type="Pfam" id="PF00293">
    <property type="entry name" value="NUDIX"/>
    <property type="match status" value="1"/>
</dbReference>
<dbReference type="GO" id="GO:0005737">
    <property type="term" value="C:cytoplasm"/>
    <property type="evidence" value="ECO:0007669"/>
    <property type="project" value="TreeGrafter"/>
</dbReference>
<evidence type="ECO:0000313" key="7">
    <source>
        <dbReference type="EMBL" id="SET10501.1"/>
    </source>
</evidence>
<dbReference type="InterPro" id="IPR003562">
    <property type="entry name" value="Mutator_MutX_prot"/>
</dbReference>
<reference evidence="7 8" key="1">
    <citation type="submission" date="2016-10" db="EMBL/GenBank/DDBJ databases">
        <authorList>
            <person name="de Groot N.N."/>
        </authorList>
    </citation>
    <scope>NUCLEOTIDE SEQUENCE [LARGE SCALE GENOMIC DNA]</scope>
    <source>
        <strain evidence="7 8">IBRC-M 10780</strain>
    </source>
</reference>
<comment type="similarity">
    <text evidence="2">Belongs to the Nudix hydrolase family.</text>
</comment>
<evidence type="ECO:0000256" key="1">
    <source>
        <dbReference type="ARBA" id="ARBA00001946"/>
    </source>
</evidence>
<gene>
    <name evidence="7" type="ORF">SAMN05216389_105181</name>
</gene>
<dbReference type="GO" id="GO:0046872">
    <property type="term" value="F:metal ion binding"/>
    <property type="evidence" value="ECO:0007669"/>
    <property type="project" value="UniProtKB-KW"/>
</dbReference>
<protein>
    <submittedName>
        <fullName evidence="7">8-oxo-dGTP diphosphatase</fullName>
    </submittedName>
</protein>
<evidence type="ECO:0000259" key="6">
    <source>
        <dbReference type="PROSITE" id="PS51462"/>
    </source>
</evidence>
<keyword evidence="5" id="KW-0460">Magnesium</keyword>
<accession>A0A1I0BV44</accession>
<evidence type="ECO:0000256" key="4">
    <source>
        <dbReference type="ARBA" id="ARBA00022801"/>
    </source>
</evidence>
<dbReference type="InterPro" id="IPR000086">
    <property type="entry name" value="NUDIX_hydrolase_dom"/>
</dbReference>
<evidence type="ECO:0000256" key="2">
    <source>
        <dbReference type="ARBA" id="ARBA00005582"/>
    </source>
</evidence>
<dbReference type="EMBL" id="FOHE01000005">
    <property type="protein sequence ID" value="SET10501.1"/>
    <property type="molecule type" value="Genomic_DNA"/>
</dbReference>